<dbReference type="AlphaFoldDB" id="A0A1S3WWD8"/>
<reference evidence="4" key="1">
    <citation type="submission" date="2025-08" db="UniProtKB">
        <authorList>
            <consortium name="RefSeq"/>
        </authorList>
    </citation>
    <scope>IDENTIFICATION</scope>
</reference>
<evidence type="ECO:0000256" key="2">
    <source>
        <dbReference type="ARBA" id="ARBA00022737"/>
    </source>
</evidence>
<organism evidence="3 4">
    <name type="scientific">Erinaceus europaeus</name>
    <name type="common">Western European hedgehog</name>
    <dbReference type="NCBI Taxonomy" id="9365"/>
    <lineage>
        <taxon>Eukaryota</taxon>
        <taxon>Metazoa</taxon>
        <taxon>Chordata</taxon>
        <taxon>Craniata</taxon>
        <taxon>Vertebrata</taxon>
        <taxon>Euteleostomi</taxon>
        <taxon>Mammalia</taxon>
        <taxon>Eutheria</taxon>
        <taxon>Laurasiatheria</taxon>
        <taxon>Eulipotyphla</taxon>
        <taxon>Erinaceidae</taxon>
        <taxon>Erinaceinae</taxon>
        <taxon>Erinaceus</taxon>
    </lineage>
</organism>
<dbReference type="RefSeq" id="XP_016050678.2">
    <property type="nucleotide sequence ID" value="XM_016195192.2"/>
</dbReference>
<gene>
    <name evidence="4" type="primary">LOC103128191</name>
</gene>
<dbReference type="Proteomes" id="UP001652624">
    <property type="component" value="Chromosome 11"/>
</dbReference>
<dbReference type="GO" id="GO:0005737">
    <property type="term" value="C:cytoplasm"/>
    <property type="evidence" value="ECO:0007669"/>
    <property type="project" value="TreeGrafter"/>
</dbReference>
<dbReference type="SUPFAM" id="SSF52047">
    <property type="entry name" value="RNI-like"/>
    <property type="match status" value="1"/>
</dbReference>
<name>A0A1S3WWD8_ERIEU</name>
<proteinExistence type="predicted"/>
<dbReference type="InterPro" id="IPR050694">
    <property type="entry name" value="LRRC14/PRAME"/>
</dbReference>
<dbReference type="Gene3D" id="3.80.10.10">
    <property type="entry name" value="Ribonuclease Inhibitor"/>
    <property type="match status" value="1"/>
</dbReference>
<protein>
    <submittedName>
        <fullName evidence="4">PRAME family member 26</fullName>
    </submittedName>
</protein>
<dbReference type="PANTHER" id="PTHR14224:SF19">
    <property type="entry name" value="PRAME FAMILY MEMBER 11-RELATED"/>
    <property type="match status" value="1"/>
</dbReference>
<dbReference type="InParanoid" id="A0A1S3WWD8"/>
<evidence type="ECO:0000313" key="4">
    <source>
        <dbReference type="RefSeq" id="XP_016050678.2"/>
    </source>
</evidence>
<dbReference type="GeneID" id="103128191"/>
<keyword evidence="3" id="KW-1185">Reference proteome</keyword>
<dbReference type="InterPro" id="IPR032675">
    <property type="entry name" value="LRR_dom_sf"/>
</dbReference>
<dbReference type="STRING" id="9365.ENSEEUP00000004723"/>
<keyword evidence="1" id="KW-0433">Leucine-rich repeat</keyword>
<evidence type="ECO:0000256" key="1">
    <source>
        <dbReference type="ARBA" id="ARBA00022614"/>
    </source>
</evidence>
<dbReference type="OrthoDB" id="9659574at2759"/>
<evidence type="ECO:0000313" key="3">
    <source>
        <dbReference type="Proteomes" id="UP001652624"/>
    </source>
</evidence>
<sequence length="335" mass="37958">MTVYSLPSKNDRFLHAMPLCGIQEVEVHCTWPFSGLHLFSQLLGKMKSLQRLSLNIGIPKDVNPEEWEKRAQSVNPFTSVFLHLHHLQELYLESPSFLQGHLDQVFSPRFRKRWKSSVQTSLVYLGGDFVRVYNSPLEVFSLTNCTLTEEDLTHLFQSPHITHLKDLCLRGVPLTSVREPLRALLELNAATLQHLDLGQCGLQDPQLEALLPALSSCSQLNSLSLHGNHLSMATLEKLLHCTSGLQHLCLQLFPAPLESFSPHRVLQSGTFNLLCIQISKILRDLGHPRSIVLTTGHCKYCAKMVFRNWEPMILPCLLCLCDYTRLSFSLTGRDI</sequence>
<keyword evidence="2" id="KW-0677">Repeat</keyword>
<dbReference type="eggNOG" id="ENOG502QWSJ">
    <property type="taxonomic scope" value="Eukaryota"/>
</dbReference>
<accession>A0A1S3WWD8</accession>
<dbReference type="PANTHER" id="PTHR14224">
    <property type="entry name" value="SIMILAR TO PREFERENTIALLY EXPRESSED ANTIGEN IN MELANOMA-LIKE 3"/>
    <property type="match status" value="1"/>
</dbReference>